<dbReference type="InterPro" id="IPR052893">
    <property type="entry name" value="TCS_response_regulator"/>
</dbReference>
<reference evidence="3 4" key="1">
    <citation type="submission" date="2018-01" db="EMBL/GenBank/DDBJ databases">
        <title>A novel member of the phylum Bacteroidetes isolated from glacier ice.</title>
        <authorList>
            <person name="Liu Q."/>
            <person name="Xin Y.-H."/>
        </authorList>
    </citation>
    <scope>NUCLEOTIDE SEQUENCE [LARGE SCALE GENOMIC DNA]</scope>
    <source>
        <strain evidence="3 4">RB1R16</strain>
    </source>
</reference>
<keyword evidence="1" id="KW-0597">Phosphoprotein</keyword>
<dbReference type="PROSITE" id="PS50110">
    <property type="entry name" value="RESPONSE_REGULATORY"/>
    <property type="match status" value="1"/>
</dbReference>
<dbReference type="PANTHER" id="PTHR44520:SF2">
    <property type="entry name" value="RESPONSE REGULATOR RCP1"/>
    <property type="match status" value="1"/>
</dbReference>
<dbReference type="InterPro" id="IPR001789">
    <property type="entry name" value="Sig_transdc_resp-reg_receiver"/>
</dbReference>
<accession>A0A2S7STM2</accession>
<evidence type="ECO:0000256" key="1">
    <source>
        <dbReference type="PROSITE-ProRule" id="PRU00169"/>
    </source>
</evidence>
<feature type="domain" description="Response regulatory" evidence="2">
    <location>
        <begin position="6"/>
        <end position="128"/>
    </location>
</feature>
<sequence>MNKNGPIIVIEDDLDDQHLLIEIFAKLGYANEVHYFMNGYEALDFLNRTDIQPFLILSDINMPKINGFELRYKVFNNEELKMKCIPYLFFTTGANKQSVVEAYAMSVQGFFKKPGSLEEFESTIKKIVEYWKECIAPNEY</sequence>
<dbReference type="OrthoDB" id="958614at2"/>
<dbReference type="RefSeq" id="WP_105040291.1">
    <property type="nucleotide sequence ID" value="NZ_PPSL01000004.1"/>
</dbReference>
<name>A0A2S7STM2_9BACT</name>
<dbReference type="Gene3D" id="3.40.50.2300">
    <property type="match status" value="1"/>
</dbReference>
<evidence type="ECO:0000313" key="3">
    <source>
        <dbReference type="EMBL" id="PQJ10282.1"/>
    </source>
</evidence>
<dbReference type="Pfam" id="PF00072">
    <property type="entry name" value="Response_reg"/>
    <property type="match status" value="1"/>
</dbReference>
<organism evidence="3 4">
    <name type="scientific">Flavipsychrobacter stenotrophus</name>
    <dbReference type="NCBI Taxonomy" id="2077091"/>
    <lineage>
        <taxon>Bacteria</taxon>
        <taxon>Pseudomonadati</taxon>
        <taxon>Bacteroidota</taxon>
        <taxon>Chitinophagia</taxon>
        <taxon>Chitinophagales</taxon>
        <taxon>Chitinophagaceae</taxon>
        <taxon>Flavipsychrobacter</taxon>
    </lineage>
</organism>
<comment type="caution">
    <text evidence="3">The sequence shown here is derived from an EMBL/GenBank/DDBJ whole genome shotgun (WGS) entry which is preliminary data.</text>
</comment>
<dbReference type="InterPro" id="IPR011006">
    <property type="entry name" value="CheY-like_superfamily"/>
</dbReference>
<dbReference type="AlphaFoldDB" id="A0A2S7STM2"/>
<dbReference type="GO" id="GO:0000160">
    <property type="term" value="P:phosphorelay signal transduction system"/>
    <property type="evidence" value="ECO:0007669"/>
    <property type="project" value="InterPro"/>
</dbReference>
<keyword evidence="4" id="KW-1185">Reference proteome</keyword>
<feature type="modified residue" description="4-aspartylphosphate" evidence="1">
    <location>
        <position position="59"/>
    </location>
</feature>
<dbReference type="EMBL" id="PPSL01000004">
    <property type="protein sequence ID" value="PQJ10282.1"/>
    <property type="molecule type" value="Genomic_DNA"/>
</dbReference>
<dbReference type="SMART" id="SM00448">
    <property type="entry name" value="REC"/>
    <property type="match status" value="1"/>
</dbReference>
<proteinExistence type="predicted"/>
<gene>
    <name evidence="3" type="ORF">CJD36_016500</name>
</gene>
<evidence type="ECO:0000313" key="4">
    <source>
        <dbReference type="Proteomes" id="UP000239872"/>
    </source>
</evidence>
<dbReference type="PANTHER" id="PTHR44520">
    <property type="entry name" value="RESPONSE REGULATOR RCP1-RELATED"/>
    <property type="match status" value="1"/>
</dbReference>
<evidence type="ECO:0000259" key="2">
    <source>
        <dbReference type="PROSITE" id="PS50110"/>
    </source>
</evidence>
<dbReference type="SUPFAM" id="SSF52172">
    <property type="entry name" value="CheY-like"/>
    <property type="match status" value="1"/>
</dbReference>
<dbReference type="Proteomes" id="UP000239872">
    <property type="component" value="Unassembled WGS sequence"/>
</dbReference>
<protein>
    <submittedName>
        <fullName evidence="3">Response regulator</fullName>
    </submittedName>
</protein>